<dbReference type="InterPro" id="IPR035965">
    <property type="entry name" value="PAS-like_dom_sf"/>
</dbReference>
<proteinExistence type="predicted"/>
<evidence type="ECO:0000259" key="2">
    <source>
        <dbReference type="PROSITE" id="PS50883"/>
    </source>
</evidence>
<organism evidence="3 4">
    <name type="scientific">Acetobacter fallax</name>
    <dbReference type="NCBI Taxonomy" id="1737473"/>
    <lineage>
        <taxon>Bacteria</taxon>
        <taxon>Pseudomonadati</taxon>
        <taxon>Pseudomonadota</taxon>
        <taxon>Alphaproteobacteria</taxon>
        <taxon>Acetobacterales</taxon>
        <taxon>Acetobacteraceae</taxon>
        <taxon>Acetobacter</taxon>
    </lineage>
</organism>
<dbReference type="InterPro" id="IPR050706">
    <property type="entry name" value="Cyclic-di-GMP_PDE-like"/>
</dbReference>
<dbReference type="SUPFAM" id="SSF55785">
    <property type="entry name" value="PYP-like sensor domain (PAS domain)"/>
    <property type="match status" value="1"/>
</dbReference>
<name>A0ABX0KAH6_9PROT</name>
<dbReference type="Gene3D" id="3.20.20.450">
    <property type="entry name" value="EAL domain"/>
    <property type="match status" value="1"/>
</dbReference>
<dbReference type="SMART" id="SM00052">
    <property type="entry name" value="EAL"/>
    <property type="match status" value="1"/>
</dbReference>
<dbReference type="Proteomes" id="UP000615326">
    <property type="component" value="Unassembled WGS sequence"/>
</dbReference>
<dbReference type="EMBL" id="WOSW01000015">
    <property type="protein sequence ID" value="NHO32757.1"/>
    <property type="molecule type" value="Genomic_DNA"/>
</dbReference>
<evidence type="ECO:0000313" key="3">
    <source>
        <dbReference type="EMBL" id="NHO32757.1"/>
    </source>
</evidence>
<dbReference type="RefSeq" id="WP_173577283.1">
    <property type="nucleotide sequence ID" value="NZ_WOSW01000015.1"/>
</dbReference>
<dbReference type="PROSITE" id="PS50883">
    <property type="entry name" value="EAL"/>
    <property type="match status" value="1"/>
</dbReference>
<dbReference type="SUPFAM" id="SSF141868">
    <property type="entry name" value="EAL domain-like"/>
    <property type="match status" value="1"/>
</dbReference>
<accession>A0ABX0KAH6</accession>
<dbReference type="InterPro" id="IPR035919">
    <property type="entry name" value="EAL_sf"/>
</dbReference>
<keyword evidence="4" id="KW-1185">Reference proteome</keyword>
<protein>
    <submittedName>
        <fullName evidence="3">EAL domain-containing protein</fullName>
    </submittedName>
</protein>
<dbReference type="CDD" id="cd00130">
    <property type="entry name" value="PAS"/>
    <property type="match status" value="1"/>
</dbReference>
<feature type="domain" description="EAL" evidence="2">
    <location>
        <begin position="292"/>
        <end position="545"/>
    </location>
</feature>
<gene>
    <name evidence="3" type="ORF">GOB84_09340</name>
</gene>
<comment type="caution">
    <text evidence="3">The sequence shown here is derived from an EMBL/GenBank/DDBJ whole genome shotgun (WGS) entry which is preliminary data.</text>
</comment>
<dbReference type="SMART" id="SM00091">
    <property type="entry name" value="PAS"/>
    <property type="match status" value="1"/>
</dbReference>
<dbReference type="InterPro" id="IPR000014">
    <property type="entry name" value="PAS"/>
</dbReference>
<reference evidence="3 4" key="1">
    <citation type="journal article" date="2020" name="Int. J. Syst. Evol. Microbiol.">
        <title>Novel acetic acid bacteria from cider fermentations: Acetobacter conturbans sp. nov. and Acetobacter fallax sp. nov.</title>
        <authorList>
            <person name="Sombolestani A.S."/>
            <person name="Cleenwerck I."/>
            <person name="Cnockaert M."/>
            <person name="Borremans W."/>
            <person name="Wieme A.D."/>
            <person name="De Vuyst L."/>
            <person name="Vandamme P."/>
        </authorList>
    </citation>
    <scope>NUCLEOTIDE SEQUENCE [LARGE SCALE GENOMIC DNA]</scope>
    <source>
        <strain evidence="3 4">LMG 1637</strain>
    </source>
</reference>
<dbReference type="CDD" id="cd01948">
    <property type="entry name" value="EAL"/>
    <property type="match status" value="1"/>
</dbReference>
<feature type="region of interest" description="Disordered" evidence="1">
    <location>
        <begin position="548"/>
        <end position="606"/>
    </location>
</feature>
<evidence type="ECO:0000313" key="4">
    <source>
        <dbReference type="Proteomes" id="UP000615326"/>
    </source>
</evidence>
<evidence type="ECO:0000256" key="1">
    <source>
        <dbReference type="SAM" id="MobiDB-lite"/>
    </source>
</evidence>
<feature type="compositionally biased region" description="Low complexity" evidence="1">
    <location>
        <begin position="579"/>
        <end position="593"/>
    </location>
</feature>
<dbReference type="PANTHER" id="PTHR33121">
    <property type="entry name" value="CYCLIC DI-GMP PHOSPHODIESTERASE PDEF"/>
    <property type="match status" value="1"/>
</dbReference>
<dbReference type="Pfam" id="PF00563">
    <property type="entry name" value="EAL"/>
    <property type="match status" value="1"/>
</dbReference>
<dbReference type="PANTHER" id="PTHR33121:SF79">
    <property type="entry name" value="CYCLIC DI-GMP PHOSPHODIESTERASE PDED-RELATED"/>
    <property type="match status" value="1"/>
</dbReference>
<sequence>MAADGDINAGTAVDRKLEQLAALAFAAADVLFEVDRAFRIRHVGGGIQKLTGHLPKAVRGLSLFDLLIPADRVYFRRSVEEFDSTGAMNRITVRFLLGKSETSTAILGMSDTPGSPGERLVTATIMDRAFVACPEDDGLLDRDGFISFARRLTPPPGEAPRFSVVMLSLPMLLKTQASRESTLSRAFLAEVQGILRTYSEGGAVTRLNDGAFAYIWREDKKPGVIEQEIASAADSLLASTYSRSLPLDSSLQEQKEIESALDYALTAFAKDASDTFSFENLPECLAAAVHRDRGQASSCRNIIEDDTFFQVLQPIIALKTGAIQHYEVLTRFAEGVARGIANTGEFIKIAEQIGMINTFDLLNCVKTIRLLQKMPPGVRVALNLSGRSVQSPEFADQLMNILDAPDSKVAPSRLLIEITETRGITDFERPTALLQKLFRRGHRICLDDFGAGAMSFEYLRRFPVNYIKIDGEFFRNAMTSGRDRILIRAIARCSFELGCRTVAEMVETDVEAAMARELGIECGQGWLFGKPITTDALLATLSRGRNGAFPSQHAQAEPERRSGSHRASSARVEPEVQQRSRPPVAAAQPAAVRVPERSSVLTGGNT</sequence>
<dbReference type="InterPro" id="IPR001633">
    <property type="entry name" value="EAL_dom"/>
</dbReference>